<dbReference type="SUPFAM" id="SSF56420">
    <property type="entry name" value="Peptide deformylase"/>
    <property type="match status" value="1"/>
</dbReference>
<dbReference type="GO" id="GO:0042586">
    <property type="term" value="F:peptide deformylase activity"/>
    <property type="evidence" value="ECO:0007669"/>
    <property type="project" value="InterPro"/>
</dbReference>
<reference evidence="2" key="1">
    <citation type="journal article" date="2014" name="Front. Microbiol.">
        <title>High frequency of phylogenetically diverse reductive dehalogenase-homologous genes in deep subseafloor sedimentary metagenomes.</title>
        <authorList>
            <person name="Kawai M."/>
            <person name="Futagami T."/>
            <person name="Toyoda A."/>
            <person name="Takaki Y."/>
            <person name="Nishi S."/>
            <person name="Hori S."/>
            <person name="Arai W."/>
            <person name="Tsubouchi T."/>
            <person name="Morono Y."/>
            <person name="Uchiyama I."/>
            <person name="Ito T."/>
            <person name="Fujiyama A."/>
            <person name="Inagaki F."/>
            <person name="Takami H."/>
        </authorList>
    </citation>
    <scope>NUCLEOTIDE SEQUENCE</scope>
    <source>
        <strain evidence="2">Expedition CK06-06</strain>
    </source>
</reference>
<dbReference type="PIRSF" id="PIRSF004749">
    <property type="entry name" value="Pep_def"/>
    <property type="match status" value="1"/>
</dbReference>
<feature type="non-terminal residue" evidence="2">
    <location>
        <position position="124"/>
    </location>
</feature>
<evidence type="ECO:0000256" key="1">
    <source>
        <dbReference type="ARBA" id="ARBA00010759"/>
    </source>
</evidence>
<evidence type="ECO:0008006" key="3">
    <source>
        <dbReference type="Google" id="ProtNLM"/>
    </source>
</evidence>
<dbReference type="AlphaFoldDB" id="X1D739"/>
<dbReference type="InterPro" id="IPR036821">
    <property type="entry name" value="Peptide_deformylase_sf"/>
</dbReference>
<gene>
    <name evidence="2" type="ORF">S01H4_40556</name>
</gene>
<dbReference type="PRINTS" id="PR01576">
    <property type="entry name" value="PDEFORMYLASE"/>
</dbReference>
<dbReference type="PANTHER" id="PTHR10458:SF22">
    <property type="entry name" value="PEPTIDE DEFORMYLASE"/>
    <property type="match status" value="1"/>
</dbReference>
<protein>
    <recommendedName>
        <fullName evidence="3">Peptide deformylase</fullName>
    </recommendedName>
</protein>
<name>X1D739_9ZZZZ</name>
<dbReference type="Pfam" id="PF01327">
    <property type="entry name" value="Pep_deformylase"/>
    <property type="match status" value="1"/>
</dbReference>
<dbReference type="EMBL" id="BART01022097">
    <property type="protein sequence ID" value="GAG92291.1"/>
    <property type="molecule type" value="Genomic_DNA"/>
</dbReference>
<evidence type="ECO:0000313" key="2">
    <source>
        <dbReference type="EMBL" id="GAG92291.1"/>
    </source>
</evidence>
<dbReference type="NCBIfam" id="TIGR00079">
    <property type="entry name" value="pept_deformyl"/>
    <property type="match status" value="1"/>
</dbReference>
<organism evidence="2">
    <name type="scientific">marine sediment metagenome</name>
    <dbReference type="NCBI Taxonomy" id="412755"/>
    <lineage>
        <taxon>unclassified sequences</taxon>
        <taxon>metagenomes</taxon>
        <taxon>ecological metagenomes</taxon>
    </lineage>
</organism>
<accession>X1D739</accession>
<dbReference type="Gene3D" id="3.90.45.10">
    <property type="entry name" value="Peptide deformylase"/>
    <property type="match status" value="1"/>
</dbReference>
<sequence length="124" mass="13929">MAILEIKKFNDPVLREKCKKVRKVDKKIKKLVVNIAQTMKKNQGVGLAAPQVGVLKRAIIVQTDLRGLRILGLINPKILKKSKETEVGEEGCLSFPNIFLKIKRAKEIEIEGLNINGEKIKMKA</sequence>
<comment type="similarity">
    <text evidence="1">Belongs to the polypeptide deformylase family.</text>
</comment>
<proteinExistence type="inferred from homology"/>
<dbReference type="CDD" id="cd00487">
    <property type="entry name" value="Pep_deformylase"/>
    <property type="match status" value="1"/>
</dbReference>
<dbReference type="InterPro" id="IPR023635">
    <property type="entry name" value="Peptide_deformylase"/>
</dbReference>
<dbReference type="PANTHER" id="PTHR10458">
    <property type="entry name" value="PEPTIDE DEFORMYLASE"/>
    <property type="match status" value="1"/>
</dbReference>
<comment type="caution">
    <text evidence="2">The sequence shown here is derived from an EMBL/GenBank/DDBJ whole genome shotgun (WGS) entry which is preliminary data.</text>
</comment>